<protein>
    <submittedName>
        <fullName evidence="2">PRC-barrel domain-containing protein</fullName>
    </submittedName>
</protein>
<dbReference type="Pfam" id="PF05239">
    <property type="entry name" value="PRC"/>
    <property type="match status" value="1"/>
</dbReference>
<accession>A0ABS1C4K8</accession>
<gene>
    <name evidence="2" type="ORF">I5M27_15170</name>
</gene>
<dbReference type="InterPro" id="IPR011033">
    <property type="entry name" value="PRC_barrel-like_sf"/>
</dbReference>
<reference evidence="2 3" key="1">
    <citation type="submission" date="2020-12" db="EMBL/GenBank/DDBJ databases">
        <title>Bacterial novel species Adhaeribacter sp. BT258 isolated from soil.</title>
        <authorList>
            <person name="Jung H.-Y."/>
        </authorList>
    </citation>
    <scope>NUCLEOTIDE SEQUENCE [LARGE SCALE GENOMIC DNA]</scope>
    <source>
        <strain evidence="2 3">BT258</strain>
    </source>
</reference>
<dbReference type="InterPro" id="IPR027275">
    <property type="entry name" value="PRC-brl_dom"/>
</dbReference>
<dbReference type="InterPro" id="IPR014747">
    <property type="entry name" value="Bac_photo_RC_H_C"/>
</dbReference>
<dbReference type="EMBL" id="JAEHFX010000008">
    <property type="protein sequence ID" value="MBK0404337.1"/>
    <property type="molecule type" value="Genomic_DNA"/>
</dbReference>
<feature type="domain" description="PRC-barrel" evidence="1">
    <location>
        <begin position="36"/>
        <end position="104"/>
    </location>
</feature>
<comment type="caution">
    <text evidence="2">The sequence shown here is derived from an EMBL/GenBank/DDBJ whole genome shotgun (WGS) entry which is preliminary data.</text>
</comment>
<keyword evidence="3" id="KW-1185">Reference proteome</keyword>
<sequence length="212" mass="24374">MTTHYTDNTNFSGDPGATLSPLKSLKNFKVAKDNLDVRGWEVYGADGRKLGVVDDLIVDETLMKVRYLDVDIDSSLIHDNPDHHLLVPIGSARLQEDGDKVYVNHLDQMTLPRYPLYAGGAVVPEYERLLRETMINPNRQPAPVTEQSNLPIPADFYKHEYFDERKFYDRSAPNTNPVHQDLDTIERLVQMREKGILTEEEFQHLKRRAINI</sequence>
<dbReference type="RefSeq" id="WP_200507175.1">
    <property type="nucleotide sequence ID" value="NZ_JAEHFX010000008.1"/>
</dbReference>
<evidence type="ECO:0000313" key="2">
    <source>
        <dbReference type="EMBL" id="MBK0404337.1"/>
    </source>
</evidence>
<proteinExistence type="predicted"/>
<evidence type="ECO:0000313" key="3">
    <source>
        <dbReference type="Proteomes" id="UP000644147"/>
    </source>
</evidence>
<dbReference type="SUPFAM" id="SSF50346">
    <property type="entry name" value="PRC-barrel domain"/>
    <property type="match status" value="1"/>
</dbReference>
<organism evidence="2 3">
    <name type="scientific">Adhaeribacter terrigena</name>
    <dbReference type="NCBI Taxonomy" id="2793070"/>
    <lineage>
        <taxon>Bacteria</taxon>
        <taxon>Pseudomonadati</taxon>
        <taxon>Bacteroidota</taxon>
        <taxon>Cytophagia</taxon>
        <taxon>Cytophagales</taxon>
        <taxon>Hymenobacteraceae</taxon>
        <taxon>Adhaeribacter</taxon>
    </lineage>
</organism>
<evidence type="ECO:0000259" key="1">
    <source>
        <dbReference type="Pfam" id="PF05239"/>
    </source>
</evidence>
<name>A0ABS1C4K8_9BACT</name>
<dbReference type="Proteomes" id="UP000644147">
    <property type="component" value="Unassembled WGS sequence"/>
</dbReference>
<dbReference type="Gene3D" id="3.90.50.10">
    <property type="entry name" value="Photosynthetic Reaction Center, subunit H, domain 2"/>
    <property type="match status" value="1"/>
</dbReference>